<proteinExistence type="predicted"/>
<dbReference type="RefSeq" id="WP_191738445.1">
    <property type="nucleotide sequence ID" value="NZ_JACSQB010000006.1"/>
</dbReference>
<protein>
    <submittedName>
        <fullName evidence="2">Glycerophosphodiester phosphodiesterase</fullName>
    </submittedName>
</protein>
<gene>
    <name evidence="2" type="ORF">H9637_00595</name>
</gene>
<dbReference type="PROSITE" id="PS51704">
    <property type="entry name" value="GP_PDE"/>
    <property type="match status" value="1"/>
</dbReference>
<dbReference type="CDD" id="cd08563">
    <property type="entry name" value="GDPD_TtGDE_like"/>
    <property type="match status" value="1"/>
</dbReference>
<dbReference type="Gene3D" id="3.20.20.190">
    <property type="entry name" value="Phosphatidylinositol (PI) phosphodiesterase"/>
    <property type="match status" value="1"/>
</dbReference>
<dbReference type="SUPFAM" id="SSF51695">
    <property type="entry name" value="PLC-like phosphodiesterases"/>
    <property type="match status" value="1"/>
</dbReference>
<reference evidence="2 3" key="1">
    <citation type="submission" date="2020-08" db="EMBL/GenBank/DDBJ databases">
        <title>A Genomic Blueprint of the Chicken Gut Microbiome.</title>
        <authorList>
            <person name="Gilroy R."/>
            <person name="Ravi A."/>
            <person name="Getino M."/>
            <person name="Pursley I."/>
            <person name="Horton D.L."/>
            <person name="Alikhan N.-F."/>
            <person name="Baker D."/>
            <person name="Gharbi K."/>
            <person name="Hall N."/>
            <person name="Watson M."/>
            <person name="Adriaenssens E.M."/>
            <person name="Foster-Nyarko E."/>
            <person name="Jarju S."/>
            <person name="Secka A."/>
            <person name="Antonio M."/>
            <person name="Oren A."/>
            <person name="Chaudhuri R."/>
            <person name="La Ragione R.M."/>
            <person name="Hildebrand F."/>
            <person name="Pallen M.J."/>
        </authorList>
    </citation>
    <scope>NUCLEOTIDE SEQUENCE [LARGE SCALE GENOMIC DNA]</scope>
    <source>
        <strain evidence="2 3">N37</strain>
    </source>
</reference>
<comment type="caution">
    <text evidence="2">The sequence shown here is derived from an EMBL/GenBank/DDBJ whole genome shotgun (WGS) entry which is preliminary data.</text>
</comment>
<dbReference type="PANTHER" id="PTHR46211">
    <property type="entry name" value="GLYCEROPHOSPHORYL DIESTER PHOSPHODIESTERASE"/>
    <property type="match status" value="1"/>
</dbReference>
<name>A0ABR8YN48_9CLOT</name>
<dbReference type="PANTHER" id="PTHR46211:SF1">
    <property type="entry name" value="GLYCEROPHOSPHODIESTER PHOSPHODIESTERASE, CYTOPLASMIC"/>
    <property type="match status" value="1"/>
</dbReference>
<keyword evidence="3" id="KW-1185">Reference proteome</keyword>
<evidence type="ECO:0000259" key="1">
    <source>
        <dbReference type="PROSITE" id="PS51704"/>
    </source>
</evidence>
<dbReference type="Pfam" id="PF03009">
    <property type="entry name" value="GDPD"/>
    <property type="match status" value="1"/>
</dbReference>
<evidence type="ECO:0000313" key="2">
    <source>
        <dbReference type="EMBL" id="MBD8045552.1"/>
    </source>
</evidence>
<evidence type="ECO:0000313" key="3">
    <source>
        <dbReference type="Proteomes" id="UP000627166"/>
    </source>
</evidence>
<accession>A0ABR8YN48</accession>
<feature type="domain" description="GP-PDE" evidence="1">
    <location>
        <begin position="2"/>
        <end position="238"/>
    </location>
</feature>
<dbReference type="Proteomes" id="UP000627166">
    <property type="component" value="Unassembled WGS sequence"/>
</dbReference>
<dbReference type="EMBL" id="JACSQB010000006">
    <property type="protein sequence ID" value="MBD8045552.1"/>
    <property type="molecule type" value="Genomic_DNA"/>
</dbReference>
<dbReference type="InterPro" id="IPR017946">
    <property type="entry name" value="PLC-like_Pdiesterase_TIM-brl"/>
</dbReference>
<sequence length="242" mass="27917">MIINFAHRGASMYYPENTMLAFEKAIEMGCTGIETDVQMTKDGTLVLIHDEYLDRTTDGIGLVRNYSYNDLRKLNAGSFKDEVFSKCKIPSLEEFIDFVKDKNIKINFEIKNSIILYKDIEENLLFYLMKEKIEDKVIISSFNHDSMDKCKSLNSSINTGLLFEKKIKTVNEYLYPIKPNSLHLPHKGLNRKIIEEAHKNNFKVNIYTVDNPITMSLLINMKVDGIITNCPDILNETLNNLE</sequence>
<dbReference type="InterPro" id="IPR030395">
    <property type="entry name" value="GP_PDE_dom"/>
</dbReference>
<organism evidence="2 3">
    <name type="scientific">Clostridium faecium</name>
    <dbReference type="NCBI Taxonomy" id="2762223"/>
    <lineage>
        <taxon>Bacteria</taxon>
        <taxon>Bacillati</taxon>
        <taxon>Bacillota</taxon>
        <taxon>Clostridia</taxon>
        <taxon>Eubacteriales</taxon>
        <taxon>Clostridiaceae</taxon>
        <taxon>Clostridium</taxon>
    </lineage>
</organism>